<reference evidence="1 2" key="1">
    <citation type="submission" date="2020-12" db="EMBL/GenBank/DDBJ databases">
        <title>FDA dAtabase for Regulatory Grade micrObial Sequences (FDA-ARGOS): Supporting development and validation of Infectious Disease Dx tests.</title>
        <authorList>
            <person name="Nelson B."/>
            <person name="Plummer A."/>
            <person name="Tallon L."/>
            <person name="Sadzewicz L."/>
            <person name="Zhao X."/>
            <person name="Boylan J."/>
            <person name="Ott S."/>
            <person name="Bowen H."/>
            <person name="Vavikolanu K."/>
            <person name="Mehta A."/>
            <person name="Aluvathingal J."/>
            <person name="Nadendla S."/>
            <person name="Myers T."/>
            <person name="Yan Y."/>
            <person name="Sichtig H."/>
        </authorList>
    </citation>
    <scope>NUCLEOTIDE SEQUENCE [LARGE SCALE GENOMIC DNA]</scope>
    <source>
        <strain evidence="1 2">FDAARGOS_923</strain>
        <plasmid evidence="1 2">unnamed4</plasmid>
    </source>
</reference>
<sequence length="99" mass="11651">MLLKVSELKKYCRDTLGISYEGFLQGYTFDDVEFIENYFSELNHSQPCPDCKRGRLYRQAIEEVKIYICDTCPAVEVGFHRECDNEKAMKKALDFFMDL</sequence>
<gene>
    <name evidence="1" type="ORF">I6G80_24455</name>
</gene>
<evidence type="ECO:0000313" key="1">
    <source>
        <dbReference type="EMBL" id="QPR75161.1"/>
    </source>
</evidence>
<accession>A0AB37H048</accession>
<proteinExistence type="predicted"/>
<name>A0AB37H048_BACLI</name>
<evidence type="ECO:0000313" key="2">
    <source>
        <dbReference type="Proteomes" id="UP000595038"/>
    </source>
</evidence>
<dbReference type="EMBL" id="CP065648">
    <property type="protein sequence ID" value="QPR75161.1"/>
    <property type="molecule type" value="Genomic_DNA"/>
</dbReference>
<protein>
    <submittedName>
        <fullName evidence="1">Uncharacterized protein</fullName>
    </submittedName>
</protein>
<dbReference type="Proteomes" id="UP000595038">
    <property type="component" value="Plasmid unnamed4"/>
</dbReference>
<dbReference type="AlphaFoldDB" id="A0AB37H048"/>
<organism evidence="1 2">
    <name type="scientific">Bacillus licheniformis</name>
    <dbReference type="NCBI Taxonomy" id="1402"/>
    <lineage>
        <taxon>Bacteria</taxon>
        <taxon>Bacillati</taxon>
        <taxon>Bacillota</taxon>
        <taxon>Bacilli</taxon>
        <taxon>Bacillales</taxon>
        <taxon>Bacillaceae</taxon>
        <taxon>Bacillus</taxon>
    </lineage>
</organism>
<dbReference type="RefSeq" id="WP_197942142.1">
    <property type="nucleotide sequence ID" value="NZ_CP065648.1"/>
</dbReference>
<keyword evidence="1" id="KW-0614">Plasmid</keyword>
<geneLocation type="plasmid" evidence="1 2">
    <name>unnamed4</name>
</geneLocation>